<evidence type="ECO:0000256" key="2">
    <source>
        <dbReference type="ARBA" id="ARBA00022723"/>
    </source>
</evidence>
<dbReference type="OrthoDB" id="10248475at2759"/>
<dbReference type="GO" id="GO:0008270">
    <property type="term" value="F:zinc ion binding"/>
    <property type="evidence" value="ECO:0007669"/>
    <property type="project" value="UniProtKB-UniRule"/>
</dbReference>
<evidence type="ECO:0000256" key="3">
    <source>
        <dbReference type="ARBA" id="ARBA00022833"/>
    </source>
</evidence>
<comment type="similarity">
    <text evidence="1 5">Belongs to the beta-class carbonic anhydrase family.</text>
</comment>
<feature type="binding site" evidence="4">
    <location>
        <position position="93"/>
    </location>
    <ligand>
        <name>Zn(2+)</name>
        <dbReference type="ChEBI" id="CHEBI:29105"/>
    </ligand>
</feature>
<feature type="binding site" evidence="4">
    <location>
        <position position="90"/>
    </location>
    <ligand>
        <name>Zn(2+)</name>
        <dbReference type="ChEBI" id="CHEBI:29105"/>
    </ligand>
</feature>
<sequence>MTTEIQKSLVERNAAYAGKFTKGGLPLPPGKKYLILTCMDARIDAAAAFGVDLGDAHIIRNAGASSRDALRSILISEQLLGTREIVLIKHSGCGMLTFTNEAAHSLVQENLGPEAAAEIATLDFLPFPDLDQAVRDDVDFLQKQKTIPESVAISGWVYQVENGLVRRVV</sequence>
<dbReference type="PANTHER" id="PTHR43175">
    <property type="entry name" value="CARBONIC ANHYDRASE"/>
    <property type="match status" value="1"/>
</dbReference>
<dbReference type="STRING" id="1262450.S3CV93"/>
<protein>
    <recommendedName>
        <fullName evidence="5">Carbonic anhydrase</fullName>
        <ecNumber evidence="5">4.2.1.1</ecNumber>
    </recommendedName>
    <alternativeName>
        <fullName evidence="5">Carbonate dehydratase</fullName>
    </alternativeName>
</protein>
<keyword evidence="2 4" id="KW-0479">Metal-binding</keyword>
<feature type="binding site" evidence="4">
    <location>
        <position position="40"/>
    </location>
    <ligand>
        <name>Zn(2+)</name>
        <dbReference type="ChEBI" id="CHEBI:29105"/>
    </ligand>
</feature>
<dbReference type="InterPro" id="IPR036874">
    <property type="entry name" value="Carbonic_anhydrase_sf"/>
</dbReference>
<gene>
    <name evidence="6" type="ORF">F503_06224</name>
</gene>
<dbReference type="Proteomes" id="UP000016923">
    <property type="component" value="Unassembled WGS sequence"/>
</dbReference>
<dbReference type="AlphaFoldDB" id="S3CV93"/>
<comment type="catalytic activity">
    <reaction evidence="5">
        <text>hydrogencarbonate + H(+) = CO2 + H2O</text>
        <dbReference type="Rhea" id="RHEA:10748"/>
        <dbReference type="ChEBI" id="CHEBI:15377"/>
        <dbReference type="ChEBI" id="CHEBI:15378"/>
        <dbReference type="ChEBI" id="CHEBI:16526"/>
        <dbReference type="ChEBI" id="CHEBI:17544"/>
        <dbReference type="EC" id="4.2.1.1"/>
    </reaction>
</comment>
<evidence type="ECO:0000313" key="7">
    <source>
        <dbReference type="Proteomes" id="UP000016923"/>
    </source>
</evidence>
<dbReference type="Gene3D" id="3.40.1050.10">
    <property type="entry name" value="Carbonic anhydrase"/>
    <property type="match status" value="1"/>
</dbReference>
<dbReference type="SMART" id="SM00947">
    <property type="entry name" value="Pro_CA"/>
    <property type="match status" value="1"/>
</dbReference>
<feature type="binding site" evidence="4">
    <location>
        <position position="38"/>
    </location>
    <ligand>
        <name>Zn(2+)</name>
        <dbReference type="ChEBI" id="CHEBI:29105"/>
    </ligand>
</feature>
<comment type="function">
    <text evidence="5">Reversible hydration of carbon dioxide.</text>
</comment>
<keyword evidence="7" id="KW-1185">Reference proteome</keyword>
<dbReference type="Pfam" id="PF00484">
    <property type="entry name" value="Pro_CA"/>
    <property type="match status" value="1"/>
</dbReference>
<dbReference type="eggNOG" id="ENOG502S0P8">
    <property type="taxonomic scope" value="Eukaryota"/>
</dbReference>
<name>S3CV93_OPHP1</name>
<dbReference type="VEuPathDB" id="FungiDB:F503_06224"/>
<evidence type="ECO:0000256" key="1">
    <source>
        <dbReference type="ARBA" id="ARBA00006217"/>
    </source>
</evidence>
<dbReference type="PANTHER" id="PTHR43175:SF3">
    <property type="entry name" value="CARBON DISULFIDE HYDROLASE"/>
    <property type="match status" value="1"/>
</dbReference>
<dbReference type="GO" id="GO:0004089">
    <property type="term" value="F:carbonate dehydratase activity"/>
    <property type="evidence" value="ECO:0007669"/>
    <property type="project" value="UniProtKB-UniRule"/>
</dbReference>
<keyword evidence="3 4" id="KW-0862">Zinc</keyword>
<evidence type="ECO:0000256" key="5">
    <source>
        <dbReference type="RuleBase" id="RU003956"/>
    </source>
</evidence>
<dbReference type="CDD" id="cd03379">
    <property type="entry name" value="beta_CA_cladeD"/>
    <property type="match status" value="1"/>
</dbReference>
<reference evidence="6 7" key="1">
    <citation type="journal article" date="2013" name="BMC Genomics">
        <title>The genome and transcriptome of the pine saprophyte Ophiostoma piceae, and a comparison with the bark beetle-associated pine pathogen Grosmannia clavigera.</title>
        <authorList>
            <person name="Haridas S."/>
            <person name="Wang Y."/>
            <person name="Lim L."/>
            <person name="Massoumi Alamouti S."/>
            <person name="Jackman S."/>
            <person name="Docking R."/>
            <person name="Robertson G."/>
            <person name="Birol I."/>
            <person name="Bohlmann J."/>
            <person name="Breuil C."/>
        </authorList>
    </citation>
    <scope>NUCLEOTIDE SEQUENCE [LARGE SCALE GENOMIC DNA]</scope>
    <source>
        <strain evidence="6 7">UAMH 11346</strain>
    </source>
</reference>
<dbReference type="OMA" id="AIFTCMD"/>
<keyword evidence="5" id="KW-0456">Lyase</keyword>
<dbReference type="InterPro" id="IPR001765">
    <property type="entry name" value="Carbonic_anhydrase"/>
</dbReference>
<evidence type="ECO:0000313" key="6">
    <source>
        <dbReference type="EMBL" id="EPE04675.1"/>
    </source>
</evidence>
<comment type="cofactor">
    <cofactor evidence="4">
        <name>Zn(2+)</name>
        <dbReference type="ChEBI" id="CHEBI:29105"/>
    </cofactor>
    <text evidence="4">Binds 1 zinc ion per subunit.</text>
</comment>
<evidence type="ECO:0000256" key="4">
    <source>
        <dbReference type="PIRSR" id="PIRSR601765-1"/>
    </source>
</evidence>
<dbReference type="SUPFAM" id="SSF53056">
    <property type="entry name" value="beta-carbonic anhydrase, cab"/>
    <property type="match status" value="1"/>
</dbReference>
<organism evidence="6 7">
    <name type="scientific">Ophiostoma piceae (strain UAMH 11346)</name>
    <name type="common">Sap stain fungus</name>
    <dbReference type="NCBI Taxonomy" id="1262450"/>
    <lineage>
        <taxon>Eukaryota</taxon>
        <taxon>Fungi</taxon>
        <taxon>Dikarya</taxon>
        <taxon>Ascomycota</taxon>
        <taxon>Pezizomycotina</taxon>
        <taxon>Sordariomycetes</taxon>
        <taxon>Sordariomycetidae</taxon>
        <taxon>Ophiostomatales</taxon>
        <taxon>Ophiostomataceae</taxon>
        <taxon>Ophiostoma</taxon>
    </lineage>
</organism>
<dbReference type="EMBL" id="KE148159">
    <property type="protein sequence ID" value="EPE04675.1"/>
    <property type="molecule type" value="Genomic_DNA"/>
</dbReference>
<proteinExistence type="inferred from homology"/>
<accession>S3CV93</accession>
<dbReference type="EC" id="4.2.1.1" evidence="5"/>
<dbReference type="HOGENOM" id="CLU_084253_1_1_1"/>